<comment type="caution">
    <text evidence="10">The sequence shown here is derived from an EMBL/GenBank/DDBJ whole genome shotgun (WGS) entry which is preliminary data.</text>
</comment>
<dbReference type="InterPro" id="IPR007219">
    <property type="entry name" value="XnlR_reg_dom"/>
</dbReference>
<evidence type="ECO:0000256" key="4">
    <source>
        <dbReference type="ARBA" id="ARBA00023015"/>
    </source>
</evidence>
<dbReference type="EMBL" id="JAKWFO010000003">
    <property type="protein sequence ID" value="KAI9637784.1"/>
    <property type="molecule type" value="Genomic_DNA"/>
</dbReference>
<dbReference type="SMART" id="SM00906">
    <property type="entry name" value="Fungal_trans"/>
    <property type="match status" value="1"/>
</dbReference>
<reference evidence="10" key="1">
    <citation type="journal article" date="2022" name="G3 (Bethesda)">
        <title>High quality genome of the basidiomycete yeast Dioszegia hungarica PDD-24b-2 isolated from cloud water.</title>
        <authorList>
            <person name="Jarrige D."/>
            <person name="Haridas S."/>
            <person name="Bleykasten-Grosshans C."/>
            <person name="Joly M."/>
            <person name="Nadalig T."/>
            <person name="Sancelme M."/>
            <person name="Vuilleumier S."/>
            <person name="Grigoriev I.V."/>
            <person name="Amato P."/>
            <person name="Bringel F."/>
        </authorList>
    </citation>
    <scope>NUCLEOTIDE SEQUENCE</scope>
    <source>
        <strain evidence="10">PDD-24b-2</strain>
    </source>
</reference>
<keyword evidence="6" id="KW-0804">Transcription</keyword>
<feature type="region of interest" description="Disordered" evidence="8">
    <location>
        <begin position="92"/>
        <end position="136"/>
    </location>
</feature>
<feature type="region of interest" description="Disordered" evidence="8">
    <location>
        <begin position="1"/>
        <end position="43"/>
    </location>
</feature>
<dbReference type="GO" id="GO:0000981">
    <property type="term" value="F:DNA-binding transcription factor activity, RNA polymerase II-specific"/>
    <property type="evidence" value="ECO:0007669"/>
    <property type="project" value="TreeGrafter"/>
</dbReference>
<keyword evidence="7" id="KW-0539">Nucleus</keyword>
<dbReference type="PANTHER" id="PTHR47782:SF1">
    <property type="entry name" value="PYRIMIDINE PATHWAY REGULATORY PROTEIN 1"/>
    <property type="match status" value="1"/>
</dbReference>
<dbReference type="GO" id="GO:0008270">
    <property type="term" value="F:zinc ion binding"/>
    <property type="evidence" value="ECO:0007669"/>
    <property type="project" value="InterPro"/>
</dbReference>
<dbReference type="GO" id="GO:0005634">
    <property type="term" value="C:nucleus"/>
    <property type="evidence" value="ECO:0007669"/>
    <property type="project" value="UniProtKB-SubCell"/>
</dbReference>
<accession>A0AA38LXB3</accession>
<proteinExistence type="predicted"/>
<evidence type="ECO:0000256" key="2">
    <source>
        <dbReference type="ARBA" id="ARBA00022723"/>
    </source>
</evidence>
<evidence type="ECO:0000256" key="6">
    <source>
        <dbReference type="ARBA" id="ARBA00023163"/>
    </source>
</evidence>
<sequence length="672" mass="75417">MDETQQPGPSAAPPPQPQLQPQRQSSVQASVQDDDPAANRVVTGRPANACIRCRSRKTKTSLYFMYQSQGGLRVSRQDQRFTDITRLEAQVRSMENGEPPAKRRQTIPARKEAAVSMSPASAPSAPSRTHASPRDRLDTNRLDIHSHTRIPPSSSQLFDRLPSAADLDQVVLENSDEDFIGVGSDDDLAINDLPLRGDMDLAVHFFLTQINTAFPIVYEPTLHHQVSRLYEGRGSQGDAFTAYRTGRPLWLSGQMAQLYFPAVLGKSGIAKLQAMHLVLQYVLRKPEAGDIWELTGNAVRTTFDLGLHLDAEGTNKHFYTPLQLDMRRRLFWALLRTYCLDHKIAVALGRPPGIVSDWISTRLIQFPSLASDDELSTPNAPPHHRKESVIHHIRLRMLQAEIYQRLFTVAASKSVPPSTEWLTGMSQRLDQWRFGYFSQPDELLTPRWLDLHYNLSQLLLFRPNPGNPTPDQESLKRALAASSFLMRTYKAMWRQKTVNFVWLAIHHVFVAGVTYLNALWVAAKHEWEIVPSLIDAVLDIQSCSQVLEGMTESQHGTARMRDAFEVVSAAVIRRLSNMPKRNPDEPLPVVMAPQLSFNNEMQPWSSWPIDPSRPPSPTVQGTVDTDNSLADFFFHPFASGPTLENFVFDLGASEGGPSGQQDGISPDGLFRW</sequence>
<dbReference type="RefSeq" id="XP_052947561.1">
    <property type="nucleotide sequence ID" value="XM_053088270.1"/>
</dbReference>
<name>A0AA38LXB3_9TREE</name>
<feature type="compositionally biased region" description="Low complexity" evidence="8">
    <location>
        <begin position="114"/>
        <end position="130"/>
    </location>
</feature>
<evidence type="ECO:0000256" key="3">
    <source>
        <dbReference type="ARBA" id="ARBA00022833"/>
    </source>
</evidence>
<comment type="subcellular location">
    <subcellularLocation>
        <location evidence="1">Nucleus</location>
    </subcellularLocation>
</comment>
<keyword evidence="2" id="KW-0479">Metal-binding</keyword>
<keyword evidence="4" id="KW-0805">Transcription regulation</keyword>
<evidence type="ECO:0000256" key="7">
    <source>
        <dbReference type="ARBA" id="ARBA00023242"/>
    </source>
</evidence>
<protein>
    <recommendedName>
        <fullName evidence="9">Xylanolytic transcriptional activator regulatory domain-containing protein</fullName>
    </recommendedName>
</protein>
<keyword evidence="11" id="KW-1185">Reference proteome</keyword>
<evidence type="ECO:0000313" key="11">
    <source>
        <dbReference type="Proteomes" id="UP001164286"/>
    </source>
</evidence>
<evidence type="ECO:0000256" key="8">
    <source>
        <dbReference type="SAM" id="MobiDB-lite"/>
    </source>
</evidence>
<dbReference type="GO" id="GO:0045944">
    <property type="term" value="P:positive regulation of transcription by RNA polymerase II"/>
    <property type="evidence" value="ECO:0007669"/>
    <property type="project" value="TreeGrafter"/>
</dbReference>
<evidence type="ECO:0000256" key="1">
    <source>
        <dbReference type="ARBA" id="ARBA00004123"/>
    </source>
</evidence>
<dbReference type="Proteomes" id="UP001164286">
    <property type="component" value="Unassembled WGS sequence"/>
</dbReference>
<keyword evidence="3" id="KW-0862">Zinc</keyword>
<evidence type="ECO:0000313" key="10">
    <source>
        <dbReference type="EMBL" id="KAI9637784.1"/>
    </source>
</evidence>
<organism evidence="10 11">
    <name type="scientific">Dioszegia hungarica</name>
    <dbReference type="NCBI Taxonomy" id="4972"/>
    <lineage>
        <taxon>Eukaryota</taxon>
        <taxon>Fungi</taxon>
        <taxon>Dikarya</taxon>
        <taxon>Basidiomycota</taxon>
        <taxon>Agaricomycotina</taxon>
        <taxon>Tremellomycetes</taxon>
        <taxon>Tremellales</taxon>
        <taxon>Bulleribasidiaceae</taxon>
        <taxon>Dioszegia</taxon>
    </lineage>
</organism>
<evidence type="ECO:0000259" key="9">
    <source>
        <dbReference type="SMART" id="SM00906"/>
    </source>
</evidence>
<feature type="compositionally biased region" description="Low complexity" evidence="8">
    <location>
        <begin position="19"/>
        <end position="29"/>
    </location>
</feature>
<dbReference type="InterPro" id="IPR052202">
    <property type="entry name" value="Yeast_MetPath_Reg"/>
</dbReference>
<feature type="domain" description="Xylanolytic transcriptional activator regulatory" evidence="9">
    <location>
        <begin position="291"/>
        <end position="373"/>
    </location>
</feature>
<dbReference type="GeneID" id="77727475"/>
<dbReference type="CDD" id="cd12148">
    <property type="entry name" value="fungal_TF_MHR"/>
    <property type="match status" value="1"/>
</dbReference>
<dbReference type="PANTHER" id="PTHR47782">
    <property type="entry name" value="ZN(II)2CYS6 TRANSCRIPTION FACTOR (EUROFUNG)-RELATED"/>
    <property type="match status" value="1"/>
</dbReference>
<gene>
    <name evidence="10" type="ORF">MKK02DRAFT_31354</name>
</gene>
<dbReference type="GO" id="GO:0006351">
    <property type="term" value="P:DNA-templated transcription"/>
    <property type="evidence" value="ECO:0007669"/>
    <property type="project" value="InterPro"/>
</dbReference>
<evidence type="ECO:0000256" key="5">
    <source>
        <dbReference type="ARBA" id="ARBA00023125"/>
    </source>
</evidence>
<feature type="region of interest" description="Disordered" evidence="8">
    <location>
        <begin position="651"/>
        <end position="672"/>
    </location>
</feature>
<dbReference type="GO" id="GO:0043565">
    <property type="term" value="F:sequence-specific DNA binding"/>
    <property type="evidence" value="ECO:0007669"/>
    <property type="project" value="TreeGrafter"/>
</dbReference>
<dbReference type="AlphaFoldDB" id="A0AA38LXB3"/>
<dbReference type="Pfam" id="PF04082">
    <property type="entry name" value="Fungal_trans"/>
    <property type="match status" value="1"/>
</dbReference>
<keyword evidence="5" id="KW-0238">DNA-binding</keyword>